<dbReference type="AlphaFoldDB" id="A0AAE0Y184"/>
<name>A0AAE0Y184_9GAST</name>
<keyword evidence="1" id="KW-0812">Transmembrane</keyword>
<protein>
    <submittedName>
        <fullName evidence="2">Uncharacterized protein</fullName>
    </submittedName>
</protein>
<comment type="caution">
    <text evidence="2">The sequence shown here is derived from an EMBL/GenBank/DDBJ whole genome shotgun (WGS) entry which is preliminary data.</text>
</comment>
<keyword evidence="1" id="KW-1133">Transmembrane helix</keyword>
<proteinExistence type="predicted"/>
<accession>A0AAE0Y184</accession>
<organism evidence="2 3">
    <name type="scientific">Elysia crispata</name>
    <name type="common">lettuce slug</name>
    <dbReference type="NCBI Taxonomy" id="231223"/>
    <lineage>
        <taxon>Eukaryota</taxon>
        <taxon>Metazoa</taxon>
        <taxon>Spiralia</taxon>
        <taxon>Lophotrochozoa</taxon>
        <taxon>Mollusca</taxon>
        <taxon>Gastropoda</taxon>
        <taxon>Heterobranchia</taxon>
        <taxon>Euthyneura</taxon>
        <taxon>Panpulmonata</taxon>
        <taxon>Sacoglossa</taxon>
        <taxon>Placobranchoidea</taxon>
        <taxon>Plakobranchidae</taxon>
        <taxon>Elysia</taxon>
    </lineage>
</organism>
<feature type="transmembrane region" description="Helical" evidence="1">
    <location>
        <begin position="41"/>
        <end position="59"/>
    </location>
</feature>
<sequence length="92" mass="10571">MWSDKLSSRDFIAFSSRTHRRTNNRNGSICGIYRVDVVEDVPWFCVCFTLVCYSYLAVFPPHISYNLCPSLALPSLKHAHIHRVISDPTDPE</sequence>
<gene>
    <name evidence="2" type="ORF">RRG08_053584</name>
</gene>
<keyword evidence="1" id="KW-0472">Membrane</keyword>
<dbReference type="Proteomes" id="UP001283361">
    <property type="component" value="Unassembled WGS sequence"/>
</dbReference>
<keyword evidence="3" id="KW-1185">Reference proteome</keyword>
<evidence type="ECO:0000256" key="1">
    <source>
        <dbReference type="SAM" id="Phobius"/>
    </source>
</evidence>
<dbReference type="EMBL" id="JAWDGP010007144">
    <property type="protein sequence ID" value="KAK3729385.1"/>
    <property type="molecule type" value="Genomic_DNA"/>
</dbReference>
<reference evidence="2" key="1">
    <citation type="journal article" date="2023" name="G3 (Bethesda)">
        <title>A reference genome for the long-term kleptoplast-retaining sea slug Elysia crispata morphotype clarki.</title>
        <authorList>
            <person name="Eastman K.E."/>
            <person name="Pendleton A.L."/>
            <person name="Shaikh M.A."/>
            <person name="Suttiyut T."/>
            <person name="Ogas R."/>
            <person name="Tomko P."/>
            <person name="Gavelis G."/>
            <person name="Widhalm J.R."/>
            <person name="Wisecaver J.H."/>
        </authorList>
    </citation>
    <scope>NUCLEOTIDE SEQUENCE</scope>
    <source>
        <strain evidence="2">ECLA1</strain>
    </source>
</reference>
<evidence type="ECO:0000313" key="3">
    <source>
        <dbReference type="Proteomes" id="UP001283361"/>
    </source>
</evidence>
<evidence type="ECO:0000313" key="2">
    <source>
        <dbReference type="EMBL" id="KAK3729385.1"/>
    </source>
</evidence>